<protein>
    <submittedName>
        <fullName evidence="1">Uncharacterized protein</fullName>
    </submittedName>
</protein>
<dbReference type="EMBL" id="CAJOBP010105471">
    <property type="protein sequence ID" value="CAF4987930.1"/>
    <property type="molecule type" value="Genomic_DNA"/>
</dbReference>
<dbReference type="AlphaFoldDB" id="A0A822AEP8"/>
<dbReference type="Proteomes" id="UP000663873">
    <property type="component" value="Unassembled WGS sequence"/>
</dbReference>
<accession>A0A822AEP8</accession>
<evidence type="ECO:0000313" key="1">
    <source>
        <dbReference type="EMBL" id="CAF4987930.1"/>
    </source>
</evidence>
<feature type="non-terminal residue" evidence="1">
    <location>
        <position position="22"/>
    </location>
</feature>
<reference evidence="1" key="1">
    <citation type="submission" date="2021-02" db="EMBL/GenBank/DDBJ databases">
        <authorList>
            <person name="Nowell W R."/>
        </authorList>
    </citation>
    <scope>NUCLEOTIDE SEQUENCE</scope>
</reference>
<organism evidence="1 2">
    <name type="scientific">Rotaria socialis</name>
    <dbReference type="NCBI Taxonomy" id="392032"/>
    <lineage>
        <taxon>Eukaryota</taxon>
        <taxon>Metazoa</taxon>
        <taxon>Spiralia</taxon>
        <taxon>Gnathifera</taxon>
        <taxon>Rotifera</taxon>
        <taxon>Eurotatoria</taxon>
        <taxon>Bdelloidea</taxon>
        <taxon>Philodinida</taxon>
        <taxon>Philodinidae</taxon>
        <taxon>Rotaria</taxon>
    </lineage>
</organism>
<gene>
    <name evidence="1" type="ORF">UJA718_LOCUS49659</name>
</gene>
<sequence length="22" mass="2520">MLDETDVVVVVADRQLKSFELL</sequence>
<comment type="caution">
    <text evidence="1">The sequence shown here is derived from an EMBL/GenBank/DDBJ whole genome shotgun (WGS) entry which is preliminary data.</text>
</comment>
<evidence type="ECO:0000313" key="2">
    <source>
        <dbReference type="Proteomes" id="UP000663873"/>
    </source>
</evidence>
<proteinExistence type="predicted"/>
<name>A0A822AEP8_9BILA</name>
<keyword evidence="2" id="KW-1185">Reference proteome</keyword>